<dbReference type="SUPFAM" id="SSF56112">
    <property type="entry name" value="Protein kinase-like (PK-like)"/>
    <property type="match status" value="1"/>
</dbReference>
<dbReference type="Gene3D" id="3.90.1200.10">
    <property type="match status" value="1"/>
</dbReference>
<organism evidence="2 3">
    <name type="scientific">Streptosporangium roseum (strain ATCC 12428 / DSM 43021 / JCM 3005 / KCTC 9067 / NCIMB 10171 / NRRL 2505 / NI 9100)</name>
    <dbReference type="NCBI Taxonomy" id="479432"/>
    <lineage>
        <taxon>Bacteria</taxon>
        <taxon>Bacillati</taxon>
        <taxon>Actinomycetota</taxon>
        <taxon>Actinomycetes</taxon>
        <taxon>Streptosporangiales</taxon>
        <taxon>Streptosporangiaceae</taxon>
        <taxon>Streptosporangium</taxon>
    </lineage>
</organism>
<dbReference type="PANTHER" id="PTHR21310:SF42">
    <property type="entry name" value="BIFUNCTIONAL AAC_APH"/>
    <property type="match status" value="1"/>
</dbReference>
<sequence>MRAGKMHADEVDIDMPLVRRLLAGQFPQWADLPVEPVDSAGTDNAMYRLGEDMAVRLPRIEWAVGNVEREQRWLPRLAPLLPVTIPAPLGKGVPADGYPWHWSVYRWLDGENPAVGRITDPALLAEDLAEFVTALRRIDPTDGPPAGRGVPLATRDAPTRAAIGDLRGVIDTGAATAAWEEALRIPAWSGPAAWVHGDLSPGNVLITRGRLSAVIDFGCVGVGDPTVDLVVAWNLLPAAARDVLRAALRVDDATWARGRGWALSIALIQLPYYRSTNPSLAANSRHVIREVLADHERATHRSD</sequence>
<dbReference type="eggNOG" id="COG3173">
    <property type="taxonomic scope" value="Bacteria"/>
</dbReference>
<dbReference type="KEGG" id="sro:Sros_4227"/>
<dbReference type="InterPro" id="IPR011009">
    <property type="entry name" value="Kinase-like_dom_sf"/>
</dbReference>
<accession>D2AYB9</accession>
<feature type="domain" description="Aminoglycoside phosphotransferase" evidence="1">
    <location>
        <begin position="39"/>
        <end position="261"/>
    </location>
</feature>
<dbReference type="EMBL" id="CP001814">
    <property type="protein sequence ID" value="ACZ87129.1"/>
    <property type="molecule type" value="Genomic_DNA"/>
</dbReference>
<gene>
    <name evidence="2" type="ordered locus">Sros_4227</name>
</gene>
<dbReference type="Proteomes" id="UP000002029">
    <property type="component" value="Chromosome"/>
</dbReference>
<dbReference type="AlphaFoldDB" id="D2AYB9"/>
<dbReference type="Gene3D" id="3.30.200.20">
    <property type="entry name" value="Phosphorylase Kinase, domain 1"/>
    <property type="match status" value="1"/>
</dbReference>
<reference evidence="2 3" key="1">
    <citation type="journal article" date="2010" name="Stand. Genomic Sci.">
        <title>Complete genome sequence of Streptosporangium roseum type strain (NI 9100).</title>
        <authorList>
            <person name="Nolan M."/>
            <person name="Sikorski J."/>
            <person name="Jando M."/>
            <person name="Lucas S."/>
            <person name="Lapidus A."/>
            <person name="Glavina Del Rio T."/>
            <person name="Chen F."/>
            <person name="Tice H."/>
            <person name="Pitluck S."/>
            <person name="Cheng J.F."/>
            <person name="Chertkov O."/>
            <person name="Sims D."/>
            <person name="Meincke L."/>
            <person name="Brettin T."/>
            <person name="Han C."/>
            <person name="Detter J.C."/>
            <person name="Bruce D."/>
            <person name="Goodwin L."/>
            <person name="Land M."/>
            <person name="Hauser L."/>
            <person name="Chang Y.J."/>
            <person name="Jeffries C.D."/>
            <person name="Ivanova N."/>
            <person name="Mavromatis K."/>
            <person name="Mikhailova N."/>
            <person name="Chen A."/>
            <person name="Palaniappan K."/>
            <person name="Chain P."/>
            <person name="Rohde M."/>
            <person name="Goker M."/>
            <person name="Bristow J."/>
            <person name="Eisen J.A."/>
            <person name="Markowitz V."/>
            <person name="Hugenholtz P."/>
            <person name="Kyrpides N.C."/>
            <person name="Klenk H.P."/>
        </authorList>
    </citation>
    <scope>NUCLEOTIDE SEQUENCE [LARGE SCALE GENOMIC DNA]</scope>
    <source>
        <strain evidence="3">ATCC 12428 / DSM 43021 / JCM 3005 / NI 9100</strain>
    </source>
</reference>
<evidence type="ECO:0000313" key="3">
    <source>
        <dbReference type="Proteomes" id="UP000002029"/>
    </source>
</evidence>
<dbReference type="CDD" id="cd05155">
    <property type="entry name" value="APH_ChoK_like_1"/>
    <property type="match status" value="1"/>
</dbReference>
<dbReference type="HOGENOM" id="CLU_074977_0_0_11"/>
<dbReference type="InterPro" id="IPR051678">
    <property type="entry name" value="AGP_Transferase"/>
</dbReference>
<dbReference type="PANTHER" id="PTHR21310">
    <property type="entry name" value="AMINOGLYCOSIDE PHOSPHOTRANSFERASE-RELATED-RELATED"/>
    <property type="match status" value="1"/>
</dbReference>
<dbReference type="InterPro" id="IPR002575">
    <property type="entry name" value="Aminoglycoside_PTrfase"/>
</dbReference>
<evidence type="ECO:0000313" key="2">
    <source>
        <dbReference type="EMBL" id="ACZ87129.1"/>
    </source>
</evidence>
<dbReference type="Pfam" id="PF01636">
    <property type="entry name" value="APH"/>
    <property type="match status" value="1"/>
</dbReference>
<name>D2AYB9_STRRD</name>
<protein>
    <submittedName>
        <fullName evidence="2">Aminoglycoside phosphotransferase</fullName>
    </submittedName>
</protein>
<dbReference type="RefSeq" id="WP_012890871.1">
    <property type="nucleotide sequence ID" value="NC_013595.1"/>
</dbReference>
<proteinExistence type="predicted"/>
<keyword evidence="3" id="KW-1185">Reference proteome</keyword>
<dbReference type="STRING" id="479432.Sros_4227"/>
<evidence type="ECO:0000259" key="1">
    <source>
        <dbReference type="Pfam" id="PF01636"/>
    </source>
</evidence>
<dbReference type="OrthoDB" id="9797603at2"/>